<reference evidence="4 5" key="1">
    <citation type="submission" date="2022-01" db="EMBL/GenBank/DDBJ databases">
        <title>A chromosomal length assembly of Cordylochernes scorpioides.</title>
        <authorList>
            <person name="Zeh D."/>
            <person name="Zeh J."/>
        </authorList>
    </citation>
    <scope>NUCLEOTIDE SEQUENCE [LARGE SCALE GENOMIC DNA]</scope>
    <source>
        <strain evidence="4">IN4F17</strain>
        <tissue evidence="4">Whole Body</tissue>
    </source>
</reference>
<keyword evidence="2" id="KW-1133">Transmembrane helix</keyword>
<dbReference type="InterPro" id="IPR053958">
    <property type="entry name" value="HMGCR/SNAP/NPC1-like_SSD"/>
</dbReference>
<evidence type="ECO:0000256" key="2">
    <source>
        <dbReference type="SAM" id="Phobius"/>
    </source>
</evidence>
<dbReference type="Gene3D" id="1.20.1640.10">
    <property type="entry name" value="Multidrug efflux transporter AcrB transmembrane domain"/>
    <property type="match status" value="2"/>
</dbReference>
<dbReference type="InterPro" id="IPR051697">
    <property type="entry name" value="Patched_domain-protein"/>
</dbReference>
<dbReference type="Proteomes" id="UP001235939">
    <property type="component" value="Chromosome 07"/>
</dbReference>
<feature type="transmembrane region" description="Helical" evidence="2">
    <location>
        <begin position="835"/>
        <end position="858"/>
    </location>
</feature>
<dbReference type="PANTHER" id="PTHR10796">
    <property type="entry name" value="PATCHED-RELATED"/>
    <property type="match status" value="1"/>
</dbReference>
<feature type="transmembrane region" description="Helical" evidence="2">
    <location>
        <begin position="892"/>
        <end position="915"/>
    </location>
</feature>
<keyword evidence="2" id="KW-0472">Membrane</keyword>
<dbReference type="EMBL" id="CP092869">
    <property type="protein sequence ID" value="UYV69870.1"/>
    <property type="molecule type" value="Genomic_DNA"/>
</dbReference>
<comment type="similarity">
    <text evidence="1">Belongs to the patched family.</text>
</comment>
<protein>
    <submittedName>
        <fullName evidence="4">Daf-6</fullName>
    </submittedName>
</protein>
<dbReference type="Pfam" id="PF12349">
    <property type="entry name" value="Sterol-sensing"/>
    <property type="match status" value="1"/>
</dbReference>
<keyword evidence="2" id="KW-0812">Transmembrane</keyword>
<gene>
    <name evidence="4" type="ORF">LAZ67_7001043</name>
</gene>
<evidence type="ECO:0000313" key="4">
    <source>
        <dbReference type="EMBL" id="UYV69870.1"/>
    </source>
</evidence>
<dbReference type="PANTHER" id="PTHR10796:SF92">
    <property type="entry name" value="PATCHED-RELATED, ISOFORM A"/>
    <property type="match status" value="1"/>
</dbReference>
<sequence length="999" mass="113939">MEWDRLLVEECLHELFDDVCSSMGCQLGMRCHLVSRLVSEGFRRLGRLVGRHPLLSILVPLAASLALAPGLLLFQLEEDPELLYVPATGRCLRERAEVEASFPQDWHNFDPGRATRPGAFGQLLVVRRDGRSLLTADTFAALARLHLAVKSVTIPEHNLTFSDLCVSTAHACVEPDVLRRLGPRMEAYEEGLTRIRYPLDPDTAGFYGGSLGGVTLDHDGFLRGAKAILLVYHIIPQPANLARAWEEAFLAMEVTESTLDVARYTSHSQEEEMRVNSLSLFPHFSYIVILMVLFAVGTSVTGDWVRSKPWMGAAGCLTSSLEQRRPSGSEMARHLSFQHSRRWFDIVVRHLPFKHSRRWPAIVDRHLSFQHSRRWPDIVVRHLPFQHSRRWPDIVVRHLSFQHSRRWPDIVVRHLPFQQSRRWPAIVVRHLSNPHPNILGDGPPFLSSTLYSNILGNGIAMDDTFVLLGAWRRTDRMLPVEERLAETYAHSGISVTLTSLTNCIAFFICTQTPFRALNYFSVFAAASLAASFVFQTTMFGGLLAYSGRAEEQGLHAVTCKPALPRSRAEDRGFWYQRCCTGGRDPDDPDNPLDNYDHPLMVWFRDRVGSFLIRKPVKVIVLILFLLYLSFAIWGALRLKEGLEVEDLFRHDSYAYHFAKSYQRYFTQYMVRIQVVIRESLDYFDPLIQSKIANLTSDFEKSPFISNYTHSWMKAFVAFSNQIVFSLLRYDFHNKEDFFHLLRAYFLKFPLTSDFIKDINFNENKTEIVASRFFLLSSVVRDSTESKILLLYLRDIVDKSSLPVTVFSPNFMAFEQMVVIKDCTIQSVATSAFCYMVWWGVTLNTASMIGLIMCVGFAVDNTAHMTYAYMTSKHIDDPDKKVLDALYSMGMPILQATGSTFIGLFAFCLVPSHQYITLFKTFFLVIVFSGIHSAIILPVLLSTFDYIFKKSKKRLHSEDEAMAFTIQEFSHLKQNANGSIPHSNGNGVSCHNRRFDDAIS</sequence>
<evidence type="ECO:0000313" key="5">
    <source>
        <dbReference type="Proteomes" id="UP001235939"/>
    </source>
</evidence>
<feature type="transmembrane region" description="Helical" evidence="2">
    <location>
        <begin position="921"/>
        <end position="947"/>
    </location>
</feature>
<name>A0ABY6KS00_9ARAC</name>
<evidence type="ECO:0000256" key="1">
    <source>
        <dbReference type="ARBA" id="ARBA00005585"/>
    </source>
</evidence>
<proteinExistence type="inferred from homology"/>
<dbReference type="InterPro" id="IPR000731">
    <property type="entry name" value="SSD"/>
</dbReference>
<organism evidence="4 5">
    <name type="scientific">Cordylochernes scorpioides</name>
    <dbReference type="NCBI Taxonomy" id="51811"/>
    <lineage>
        <taxon>Eukaryota</taxon>
        <taxon>Metazoa</taxon>
        <taxon>Ecdysozoa</taxon>
        <taxon>Arthropoda</taxon>
        <taxon>Chelicerata</taxon>
        <taxon>Arachnida</taxon>
        <taxon>Pseudoscorpiones</taxon>
        <taxon>Cheliferoidea</taxon>
        <taxon>Chernetidae</taxon>
        <taxon>Cordylochernes</taxon>
    </lineage>
</organism>
<feature type="transmembrane region" description="Helical" evidence="2">
    <location>
        <begin position="487"/>
        <end position="508"/>
    </location>
</feature>
<dbReference type="PROSITE" id="PS50156">
    <property type="entry name" value="SSD"/>
    <property type="match status" value="1"/>
</dbReference>
<dbReference type="SUPFAM" id="SSF82866">
    <property type="entry name" value="Multidrug efflux transporter AcrB transmembrane domain"/>
    <property type="match status" value="2"/>
</dbReference>
<feature type="transmembrane region" description="Helical" evidence="2">
    <location>
        <begin position="618"/>
        <end position="636"/>
    </location>
</feature>
<feature type="domain" description="SSD" evidence="3">
    <location>
        <begin position="444"/>
        <end position="545"/>
    </location>
</feature>
<evidence type="ECO:0000259" key="3">
    <source>
        <dbReference type="PROSITE" id="PS50156"/>
    </source>
</evidence>
<accession>A0ABY6KS00</accession>
<feature type="transmembrane region" description="Helical" evidence="2">
    <location>
        <begin position="520"/>
        <end position="545"/>
    </location>
</feature>
<keyword evidence="5" id="KW-1185">Reference proteome</keyword>